<keyword evidence="11 12" id="KW-0472">Membrane</keyword>
<evidence type="ECO:0000256" key="1">
    <source>
        <dbReference type="ARBA" id="ARBA00001974"/>
    </source>
</evidence>
<evidence type="ECO:0000256" key="13">
    <source>
        <dbReference type="SAM" id="MobiDB-lite"/>
    </source>
</evidence>
<evidence type="ECO:0000256" key="12">
    <source>
        <dbReference type="RuleBase" id="RU367121"/>
    </source>
</evidence>
<feature type="transmembrane region" description="Helical" evidence="12">
    <location>
        <begin position="54"/>
        <end position="72"/>
    </location>
</feature>
<protein>
    <recommendedName>
        <fullName evidence="4 12">Squalene monooxygenase</fullName>
        <ecNumber evidence="4 12">1.14.14.17</ecNumber>
    </recommendedName>
</protein>
<organism evidence="16 17">
    <name type="scientific">Sporothrix eucalyptigena</name>
    <dbReference type="NCBI Taxonomy" id="1812306"/>
    <lineage>
        <taxon>Eukaryota</taxon>
        <taxon>Fungi</taxon>
        <taxon>Dikarya</taxon>
        <taxon>Ascomycota</taxon>
        <taxon>Pezizomycotina</taxon>
        <taxon>Sordariomycetes</taxon>
        <taxon>Sordariomycetidae</taxon>
        <taxon>Ophiostomatales</taxon>
        <taxon>Ophiostomataceae</taxon>
        <taxon>Sporothrix</taxon>
    </lineage>
</organism>
<keyword evidence="10 12" id="KW-0560">Oxidoreductase</keyword>
<evidence type="ECO:0000259" key="14">
    <source>
        <dbReference type="Pfam" id="PF01266"/>
    </source>
</evidence>
<name>A0ABP0BCQ8_9PEZI</name>
<evidence type="ECO:0000256" key="10">
    <source>
        <dbReference type="ARBA" id="ARBA00023002"/>
    </source>
</evidence>
<keyword evidence="17" id="KW-1185">Reference proteome</keyword>
<dbReference type="EMBL" id="CAWUHD010000023">
    <property type="protein sequence ID" value="CAK7217316.1"/>
    <property type="molecule type" value="Genomic_DNA"/>
</dbReference>
<keyword evidence="12" id="KW-0256">Endoplasmic reticulum</keyword>
<dbReference type="Pfam" id="PF01266">
    <property type="entry name" value="DAO"/>
    <property type="match status" value="1"/>
</dbReference>
<evidence type="ECO:0000259" key="15">
    <source>
        <dbReference type="Pfam" id="PF08491"/>
    </source>
</evidence>
<evidence type="ECO:0000313" key="16">
    <source>
        <dbReference type="EMBL" id="CAK7217316.1"/>
    </source>
</evidence>
<dbReference type="GO" id="GO:0004506">
    <property type="term" value="F:squalene monooxygenase activity"/>
    <property type="evidence" value="ECO:0007669"/>
    <property type="project" value="UniProtKB-EC"/>
</dbReference>
<evidence type="ECO:0000256" key="7">
    <source>
        <dbReference type="ARBA" id="ARBA00022827"/>
    </source>
</evidence>
<evidence type="ECO:0000256" key="11">
    <source>
        <dbReference type="ARBA" id="ARBA00023136"/>
    </source>
</evidence>
<dbReference type="Pfam" id="PF08491">
    <property type="entry name" value="SE"/>
    <property type="match status" value="1"/>
</dbReference>
<sequence length="508" mass="56078">MFWTASSRSYAILGAIDHRPILQTTSSPLQSFVMSAAQTEPAESQCANHRHADVIVVGAGIFGTAIAIALARQNRSVFLLERSLKEPDRIVGELLQPGGVKALERLGLESCLDDIDSISVRGYEVHYHDQAVNIPYPADTPSERTPHPQRPEGRSFHHGRFVRKLREAAAKEPNIQLVETLVTSLVTTEDTNQVLGVKSSTKGALDYFFAPLSIVADGYNSQFRDKASRKVESRSKFWALELQDAVLPSPGFGHVLLGDFSPVLLYQIGSRETRALFNVPEGHEYAKSTQSVKRYIENEVLPNAPASIQPSLAASLEKGRLRCMPNSFLPASKNRTPGVLVAGDALNMRHPLTGGGMTVALNDVVLLSELLHPSQIPDLDDVARVLQQLNIFHWRRKRHTFVINVLAQALYSLFAADGYYLSVLRQGCFEYFNRGGVCIDAPASLLGGLAKKPLLLVYHFFVVAFCSIWHLVLSRPLVLLPLTLVDSVVVLIMACWVLFPYIFMELAG</sequence>
<dbReference type="Proteomes" id="UP001642482">
    <property type="component" value="Unassembled WGS sequence"/>
</dbReference>
<dbReference type="PANTHER" id="PTHR10835">
    <property type="entry name" value="SQUALENE MONOOXYGENASE"/>
    <property type="match status" value="1"/>
</dbReference>
<proteinExistence type="inferred from homology"/>
<gene>
    <name evidence="16" type="primary">ERG1_1</name>
    <name evidence="16" type="ORF">SEUCBS140593_003169</name>
</gene>
<dbReference type="PANTHER" id="PTHR10835:SF0">
    <property type="entry name" value="SQUALENE MONOOXYGENASE"/>
    <property type="match status" value="1"/>
</dbReference>
<dbReference type="SUPFAM" id="SSF51905">
    <property type="entry name" value="FAD/NAD(P)-binding domain"/>
    <property type="match status" value="1"/>
</dbReference>
<dbReference type="InterPro" id="IPR006076">
    <property type="entry name" value="FAD-dep_OxRdtase"/>
</dbReference>
<accession>A0ABP0BCQ8</accession>
<comment type="similarity">
    <text evidence="3 12">Belongs to the squalene monooxygenase family.</text>
</comment>
<keyword evidence="7 12" id="KW-0274">FAD</keyword>
<evidence type="ECO:0000256" key="8">
    <source>
        <dbReference type="ARBA" id="ARBA00022848"/>
    </source>
</evidence>
<comment type="caution">
    <text evidence="16">The sequence shown here is derived from an EMBL/GenBank/DDBJ whole genome shotgun (WGS) entry which is preliminary data.</text>
</comment>
<dbReference type="InterPro" id="IPR013698">
    <property type="entry name" value="Squalene_epoxidase"/>
</dbReference>
<evidence type="ECO:0000256" key="5">
    <source>
        <dbReference type="ARBA" id="ARBA00022630"/>
    </source>
</evidence>
<feature type="transmembrane region" description="Helical" evidence="12">
    <location>
        <begin position="479"/>
        <end position="503"/>
    </location>
</feature>
<comment type="function">
    <text evidence="12">Catalyzes the stereospecific oxidation of squalene to (S)-2,3-epoxysqualene, and is considered to be a rate-limiting enzyme in steroid biosynthesis.</text>
</comment>
<feature type="transmembrane region" description="Helical" evidence="12">
    <location>
        <begin position="454"/>
        <end position="472"/>
    </location>
</feature>
<evidence type="ECO:0000256" key="4">
    <source>
        <dbReference type="ARBA" id="ARBA00012312"/>
    </source>
</evidence>
<keyword evidence="8" id="KW-0492">Microsome</keyword>
<keyword evidence="6 12" id="KW-0812">Transmembrane</keyword>
<evidence type="ECO:0000256" key="2">
    <source>
        <dbReference type="ARBA" id="ARBA00004154"/>
    </source>
</evidence>
<dbReference type="EC" id="1.14.14.17" evidence="4 12"/>
<feature type="transmembrane region" description="Helical" evidence="12">
    <location>
        <begin position="401"/>
        <end position="421"/>
    </location>
</feature>
<evidence type="ECO:0000256" key="3">
    <source>
        <dbReference type="ARBA" id="ARBA00008802"/>
    </source>
</evidence>
<feature type="compositionally biased region" description="Basic and acidic residues" evidence="13">
    <location>
        <begin position="141"/>
        <end position="155"/>
    </location>
</feature>
<evidence type="ECO:0000313" key="17">
    <source>
        <dbReference type="Proteomes" id="UP001642482"/>
    </source>
</evidence>
<comment type="subcellular location">
    <subcellularLocation>
        <location evidence="12">Endoplasmic reticulum membrane</location>
        <topology evidence="12">Multi-pass membrane protein</topology>
    </subcellularLocation>
    <subcellularLocation>
        <location evidence="2">Microsome membrane</location>
        <topology evidence="2">Multi-pass membrane protein</topology>
    </subcellularLocation>
</comment>
<reference evidence="16 17" key="1">
    <citation type="submission" date="2024-01" db="EMBL/GenBank/DDBJ databases">
        <authorList>
            <person name="Allen C."/>
            <person name="Tagirdzhanova G."/>
        </authorList>
    </citation>
    <scope>NUCLEOTIDE SEQUENCE [LARGE SCALE GENOMIC DNA]</scope>
</reference>
<keyword evidence="9 12" id="KW-1133">Transmembrane helix</keyword>
<feature type="domain" description="FAD dependent oxidoreductase" evidence="14">
    <location>
        <begin position="53"/>
        <end position="83"/>
    </location>
</feature>
<dbReference type="InterPro" id="IPR036188">
    <property type="entry name" value="FAD/NAD-bd_sf"/>
</dbReference>
<dbReference type="PRINTS" id="PR00420">
    <property type="entry name" value="RNGMNOXGNASE"/>
</dbReference>
<evidence type="ECO:0000256" key="9">
    <source>
        <dbReference type="ARBA" id="ARBA00022989"/>
    </source>
</evidence>
<dbReference type="InterPro" id="IPR040125">
    <property type="entry name" value="Squalene_monox"/>
</dbReference>
<feature type="region of interest" description="Disordered" evidence="13">
    <location>
        <begin position="134"/>
        <end position="155"/>
    </location>
</feature>
<comment type="catalytic activity">
    <reaction evidence="12">
        <text>squalene + reduced [NADPH--hemoprotein reductase] + O2 = (S)-2,3-epoxysqualene + oxidized [NADPH--hemoprotein reductase] + H2O + H(+)</text>
        <dbReference type="Rhea" id="RHEA:25282"/>
        <dbReference type="Rhea" id="RHEA-COMP:11964"/>
        <dbReference type="Rhea" id="RHEA-COMP:11965"/>
        <dbReference type="ChEBI" id="CHEBI:15377"/>
        <dbReference type="ChEBI" id="CHEBI:15378"/>
        <dbReference type="ChEBI" id="CHEBI:15379"/>
        <dbReference type="ChEBI" id="CHEBI:15440"/>
        <dbReference type="ChEBI" id="CHEBI:15441"/>
        <dbReference type="ChEBI" id="CHEBI:57618"/>
        <dbReference type="ChEBI" id="CHEBI:58210"/>
        <dbReference type="EC" id="1.14.14.17"/>
    </reaction>
</comment>
<comment type="cofactor">
    <cofactor evidence="1 12">
        <name>FAD</name>
        <dbReference type="ChEBI" id="CHEBI:57692"/>
    </cofactor>
</comment>
<feature type="domain" description="Squalene epoxidase" evidence="15">
    <location>
        <begin position="209"/>
        <end position="484"/>
    </location>
</feature>
<evidence type="ECO:0000256" key="6">
    <source>
        <dbReference type="ARBA" id="ARBA00022692"/>
    </source>
</evidence>
<dbReference type="Gene3D" id="3.50.50.60">
    <property type="entry name" value="FAD/NAD(P)-binding domain"/>
    <property type="match status" value="1"/>
</dbReference>
<keyword evidence="5 12" id="KW-0285">Flavoprotein</keyword>